<organism evidence="5 6">
    <name type="scientific">Delftia acidovorans (strain DSM 14801 / SPH-1)</name>
    <dbReference type="NCBI Taxonomy" id="398578"/>
    <lineage>
        <taxon>Bacteria</taxon>
        <taxon>Pseudomonadati</taxon>
        <taxon>Pseudomonadota</taxon>
        <taxon>Betaproteobacteria</taxon>
        <taxon>Burkholderiales</taxon>
        <taxon>Comamonadaceae</taxon>
        <taxon>Delftia</taxon>
    </lineage>
</organism>
<proteinExistence type="predicted"/>
<keyword evidence="3" id="KW-0804">Transcription</keyword>
<protein>
    <submittedName>
        <fullName evidence="5">Putative phage repressor</fullName>
    </submittedName>
</protein>
<keyword evidence="2" id="KW-0238">DNA-binding</keyword>
<dbReference type="GeneID" id="25359856"/>
<keyword evidence="6" id="KW-1185">Reference proteome</keyword>
<dbReference type="Gene3D" id="1.10.260.40">
    <property type="entry name" value="lambda repressor-like DNA-binding domains"/>
    <property type="match status" value="1"/>
</dbReference>
<dbReference type="InterPro" id="IPR036286">
    <property type="entry name" value="LexA/Signal_pep-like_sf"/>
</dbReference>
<dbReference type="InterPro" id="IPR001387">
    <property type="entry name" value="Cro/C1-type_HTH"/>
</dbReference>
<feature type="domain" description="Peptidase S24/S26A/S26B/S26C" evidence="4">
    <location>
        <begin position="131"/>
        <end position="231"/>
    </location>
</feature>
<dbReference type="SUPFAM" id="SSF51306">
    <property type="entry name" value="LexA/Signal peptidase"/>
    <property type="match status" value="1"/>
</dbReference>
<dbReference type="eggNOG" id="COG2932">
    <property type="taxonomic scope" value="Bacteria"/>
</dbReference>
<keyword evidence="1" id="KW-0805">Transcription regulation</keyword>
<dbReference type="CDD" id="cd06529">
    <property type="entry name" value="S24_LexA-like"/>
    <property type="match status" value="1"/>
</dbReference>
<reference evidence="5 6" key="1">
    <citation type="journal article" date="2004" name="Appl. Environ. Microbiol.">
        <title>Mineralization of individual congeners of linear alkylbenzenesulfonate by defined pairs of heterotrophic bacteria.</title>
        <authorList>
            <person name="Schleheck D."/>
            <person name="Knepper T.P."/>
            <person name="Fischer K."/>
            <person name="Cook A.M."/>
        </authorList>
    </citation>
    <scope>NUCLEOTIDE SEQUENCE [LARGE SCALE GENOMIC DNA]</scope>
    <source>
        <strain evidence="6">DSM 14801 / SPH-1</strain>
    </source>
</reference>
<dbReference type="PANTHER" id="PTHR40661:SF3">
    <property type="entry name" value="FELS-1 PROPHAGE TRANSCRIPTIONAL REGULATOR"/>
    <property type="match status" value="1"/>
</dbReference>
<dbReference type="PANTHER" id="PTHR40661">
    <property type="match status" value="1"/>
</dbReference>
<evidence type="ECO:0000256" key="1">
    <source>
        <dbReference type="ARBA" id="ARBA00023015"/>
    </source>
</evidence>
<accession>A9BYC4</accession>
<dbReference type="EMBL" id="CP000884">
    <property type="protein sequence ID" value="ABX34263.1"/>
    <property type="molecule type" value="Genomic_DNA"/>
</dbReference>
<dbReference type="InterPro" id="IPR039418">
    <property type="entry name" value="LexA-like"/>
</dbReference>
<sequence>MEKGSRKAIVTDLHRQEAQALREIWDRHKPNQAEFGREFGIGGQTAVSNFLRGKSALSMKAATGFATGLGCDIGEFSPRLAREASHIAEVVAASDPSNPSEFVPVRRVDVRFSNGHGKVIYTEDDHPPLVFRRDFLNSVGIRNGDAVVVEAEGVSNEPKIMDGSAVLVNRGDRERLAGDFFAFRVDGELMIKRLERIDGVGILATAENSSFRPKSRIYTKAEDFEIIGRAVWVGSLL</sequence>
<evidence type="ECO:0000256" key="3">
    <source>
        <dbReference type="ARBA" id="ARBA00023163"/>
    </source>
</evidence>
<dbReference type="Pfam" id="PF00717">
    <property type="entry name" value="Peptidase_S24"/>
    <property type="match status" value="1"/>
</dbReference>
<dbReference type="AlphaFoldDB" id="A9BYC4"/>
<name>A9BYC4_DELAS</name>
<dbReference type="STRING" id="398578.Daci_1619"/>
<gene>
    <name evidence="5" type="ordered locus">Daci_1619</name>
</gene>
<evidence type="ECO:0000313" key="5">
    <source>
        <dbReference type="EMBL" id="ABX34263.1"/>
    </source>
</evidence>
<evidence type="ECO:0000313" key="6">
    <source>
        <dbReference type="Proteomes" id="UP000000784"/>
    </source>
</evidence>
<dbReference type="InterPro" id="IPR015927">
    <property type="entry name" value="Peptidase_S24_S26A/B/C"/>
</dbReference>
<dbReference type="RefSeq" id="WP_012203548.1">
    <property type="nucleotide sequence ID" value="NC_010002.1"/>
</dbReference>
<reference evidence="6" key="2">
    <citation type="submission" date="2007-11" db="EMBL/GenBank/DDBJ databases">
        <title>Complete sequence of Delftia acidovorans DSM 14801 / SPH-1.</title>
        <authorList>
            <person name="Copeland A."/>
            <person name="Lucas S."/>
            <person name="Lapidus A."/>
            <person name="Barry K."/>
            <person name="Glavina del Rio T."/>
            <person name="Dalin E."/>
            <person name="Tice H."/>
            <person name="Pitluck S."/>
            <person name="Lowry S."/>
            <person name="Clum A."/>
            <person name="Schmutz J."/>
            <person name="Larimer F."/>
            <person name="Land M."/>
            <person name="Hauser L."/>
            <person name="Kyrpides N."/>
            <person name="Kim E."/>
            <person name="Schleheck D."/>
            <person name="Richardson P."/>
        </authorList>
    </citation>
    <scope>NUCLEOTIDE SEQUENCE [LARGE SCALE GENOMIC DNA]</scope>
    <source>
        <strain evidence="6">DSM 14801 / SPH-1</strain>
    </source>
</reference>
<dbReference type="GO" id="GO:0003677">
    <property type="term" value="F:DNA binding"/>
    <property type="evidence" value="ECO:0007669"/>
    <property type="project" value="UniProtKB-KW"/>
</dbReference>
<dbReference type="KEGG" id="dac:Daci_1619"/>
<dbReference type="Proteomes" id="UP000000784">
    <property type="component" value="Chromosome"/>
</dbReference>
<evidence type="ECO:0000256" key="2">
    <source>
        <dbReference type="ARBA" id="ARBA00023125"/>
    </source>
</evidence>
<evidence type="ECO:0000259" key="4">
    <source>
        <dbReference type="Pfam" id="PF00717"/>
    </source>
</evidence>
<dbReference type="Gene3D" id="2.10.109.10">
    <property type="entry name" value="Umud Fragment, subunit A"/>
    <property type="match status" value="1"/>
</dbReference>
<dbReference type="CDD" id="cd00093">
    <property type="entry name" value="HTH_XRE"/>
    <property type="match status" value="1"/>
</dbReference>
<dbReference type="InterPro" id="IPR010982">
    <property type="entry name" value="Lambda_DNA-bd_dom_sf"/>
</dbReference>
<dbReference type="HOGENOM" id="CLU_066192_1_2_4"/>
<dbReference type="SUPFAM" id="SSF47413">
    <property type="entry name" value="lambda repressor-like DNA-binding domains"/>
    <property type="match status" value="1"/>
</dbReference>